<gene>
    <name evidence="1" type="ORF">DCAR_029043</name>
</gene>
<proteinExistence type="predicted"/>
<name>A0A175YDP9_DAUCS</name>
<protein>
    <submittedName>
        <fullName evidence="1">Uncharacterized protein</fullName>
    </submittedName>
</protein>
<accession>A0A175YDP9</accession>
<sequence>MDSRSQQPMINCSSSGTNLSPLSSGRRYALVAVTCESEYIGKVTGRTPLSAVDQNASNQSIRRSPLCNVDQNAVPGFVLDSTITGS</sequence>
<reference evidence="1" key="1">
    <citation type="journal article" date="2016" name="Nat. Genet.">
        <title>A high-quality carrot genome assembly provides new insights into carotenoid accumulation and asterid genome evolution.</title>
        <authorList>
            <person name="Iorizzo M."/>
            <person name="Ellison S."/>
            <person name="Senalik D."/>
            <person name="Zeng P."/>
            <person name="Satapoomin P."/>
            <person name="Huang J."/>
            <person name="Bowman M."/>
            <person name="Iovene M."/>
            <person name="Sanseverino W."/>
            <person name="Cavagnaro P."/>
            <person name="Yildiz M."/>
            <person name="Macko-Podgorni A."/>
            <person name="Moranska E."/>
            <person name="Grzebelus E."/>
            <person name="Grzebelus D."/>
            <person name="Ashrafi H."/>
            <person name="Zheng Z."/>
            <person name="Cheng S."/>
            <person name="Spooner D."/>
            <person name="Van Deynze A."/>
            <person name="Simon P."/>
        </authorList>
    </citation>
    <scope>NUCLEOTIDE SEQUENCE [LARGE SCALE GENOMIC DNA]</scope>
    <source>
        <tissue evidence="1">Leaf</tissue>
    </source>
</reference>
<evidence type="ECO:0000313" key="1">
    <source>
        <dbReference type="EMBL" id="KZM81430.1"/>
    </source>
</evidence>
<dbReference type="AlphaFoldDB" id="A0A175YDP9"/>
<dbReference type="EMBL" id="LNRQ01000009">
    <property type="protein sequence ID" value="KZM81430.1"/>
    <property type="molecule type" value="Genomic_DNA"/>
</dbReference>
<organism evidence="1">
    <name type="scientific">Daucus carota subsp. sativus</name>
    <name type="common">Carrot</name>
    <dbReference type="NCBI Taxonomy" id="79200"/>
    <lineage>
        <taxon>Eukaryota</taxon>
        <taxon>Viridiplantae</taxon>
        <taxon>Streptophyta</taxon>
        <taxon>Embryophyta</taxon>
        <taxon>Tracheophyta</taxon>
        <taxon>Spermatophyta</taxon>
        <taxon>Magnoliopsida</taxon>
        <taxon>eudicotyledons</taxon>
        <taxon>Gunneridae</taxon>
        <taxon>Pentapetalae</taxon>
        <taxon>asterids</taxon>
        <taxon>campanulids</taxon>
        <taxon>Apiales</taxon>
        <taxon>Apiaceae</taxon>
        <taxon>Apioideae</taxon>
        <taxon>Scandiceae</taxon>
        <taxon>Daucinae</taxon>
        <taxon>Daucus</taxon>
        <taxon>Daucus sect. Daucus</taxon>
    </lineage>
</organism>
<dbReference type="Gramene" id="KZM81430">
    <property type="protein sequence ID" value="KZM81430"/>
    <property type="gene ID" value="DCAR_029043"/>
</dbReference>
<comment type="caution">
    <text evidence="1">The sequence shown here is derived from an EMBL/GenBank/DDBJ whole genome shotgun (WGS) entry which is preliminary data.</text>
</comment>